<comment type="function">
    <text evidence="4">Lytic transglycosylase with a strong preference for naked glycan strands that lack stem peptides.</text>
</comment>
<accession>A0A363CX54</accession>
<dbReference type="NCBIfam" id="TIGR00413">
    <property type="entry name" value="rlpA"/>
    <property type="match status" value="1"/>
</dbReference>
<dbReference type="InterPro" id="IPR009009">
    <property type="entry name" value="RlpA-like_DPBB"/>
</dbReference>
<comment type="similarity">
    <text evidence="4 5">Belongs to the RlpA family.</text>
</comment>
<evidence type="ECO:0000256" key="3">
    <source>
        <dbReference type="ARBA" id="ARBA00023316"/>
    </source>
</evidence>
<dbReference type="SUPFAM" id="SSF50685">
    <property type="entry name" value="Barwin-like endoglucanases"/>
    <property type="match status" value="1"/>
</dbReference>
<name>A0A363CX54_9BACT</name>
<dbReference type="OrthoDB" id="9779128at2"/>
<dbReference type="GO" id="GO:0000270">
    <property type="term" value="P:peptidoglycan metabolic process"/>
    <property type="evidence" value="ECO:0007669"/>
    <property type="project" value="UniProtKB-UniRule"/>
</dbReference>
<dbReference type="PROSITE" id="PS51724">
    <property type="entry name" value="SPOR"/>
    <property type="match status" value="1"/>
</dbReference>
<dbReference type="SUPFAM" id="SSF110997">
    <property type="entry name" value="Sporulation related repeat"/>
    <property type="match status" value="1"/>
</dbReference>
<comment type="subcellular location">
    <subcellularLocation>
        <location evidence="4">Cell membrane</location>
        <topology evidence="4">Lipid-anchor</topology>
    </subcellularLocation>
</comment>
<keyword evidence="4" id="KW-0564">Palmitate</keyword>
<keyword evidence="4" id="KW-0472">Membrane</keyword>
<evidence type="ECO:0000256" key="6">
    <source>
        <dbReference type="SAM" id="SignalP"/>
    </source>
</evidence>
<gene>
    <name evidence="4" type="primary">rlpA</name>
    <name evidence="8" type="ORF">B0174_10060</name>
</gene>
<keyword evidence="1 6" id="KW-0732">Signal</keyword>
<comment type="caution">
    <text evidence="8">The sequence shown here is derived from an EMBL/GenBank/DDBJ whole genome shotgun (WGS) entry which is preliminary data.</text>
</comment>
<proteinExistence type="inferred from homology"/>
<keyword evidence="3 4" id="KW-0961">Cell wall biogenesis/degradation</keyword>
<dbReference type="Gene3D" id="2.40.40.10">
    <property type="entry name" value="RlpA-like domain"/>
    <property type="match status" value="1"/>
</dbReference>
<dbReference type="Proteomes" id="UP000251135">
    <property type="component" value="Unassembled WGS sequence"/>
</dbReference>
<sequence>MRFISSYLKYSLFLCLLSVFLFTGCSQKSYDVDYDKFYKDTKNSKINNSKEMHKYTMRPYSVFGIKYYPFVANMGDQFEGIASWYGPDFHEKKTSNGEVYNMYDMTAAHKTLPMNTVVKVDNLDNGKSIIVRINDRGPFVRGRIIDLSNKAAHEIDMYRKGTAQVKITVLGYNGEIENKNAPYVENTTNSVKNEKIDVIDPLEIKEDRIVSTKVPVVPVVNTNKNNNTTKIVRPVIAPIGTPTISNNNNKKVLSTGKYSIQIGAFSQESGAIKTKNEYQKKFNSNQVDTKKVLSNGKTFFKVFINGFDTYEKAQSFKNANGLGSSLITGN</sequence>
<dbReference type="Gene3D" id="3.30.70.1070">
    <property type="entry name" value="Sporulation related repeat"/>
    <property type="match status" value="1"/>
</dbReference>
<reference evidence="8 9" key="1">
    <citation type="submission" date="2017-02" db="EMBL/GenBank/DDBJ databases">
        <title>Arcobacter caeni sp. nov, a new Arcobacter species isolated from reclaimed water.</title>
        <authorList>
            <person name="Figueras M.J."/>
            <person name="Perez-Cataluna A."/>
            <person name="Salas-Masso N."/>
        </authorList>
    </citation>
    <scope>NUCLEOTIDE SEQUENCE [LARGE SCALE GENOMIC DNA]</scope>
    <source>
        <strain evidence="8 9">RW17-10</strain>
    </source>
</reference>
<evidence type="ECO:0000313" key="8">
    <source>
        <dbReference type="EMBL" id="PUE63649.1"/>
    </source>
</evidence>
<evidence type="ECO:0000259" key="7">
    <source>
        <dbReference type="PROSITE" id="PS51724"/>
    </source>
</evidence>
<dbReference type="Pfam" id="PF05036">
    <property type="entry name" value="SPOR"/>
    <property type="match status" value="1"/>
</dbReference>
<evidence type="ECO:0000256" key="5">
    <source>
        <dbReference type="RuleBase" id="RU003495"/>
    </source>
</evidence>
<dbReference type="PANTHER" id="PTHR34183">
    <property type="entry name" value="ENDOLYTIC PEPTIDOGLYCAN TRANSGLYCOSYLASE RLPA"/>
    <property type="match status" value="1"/>
</dbReference>
<keyword evidence="4" id="KW-1003">Cell membrane</keyword>
<keyword evidence="2 4" id="KW-0456">Lyase</keyword>
<dbReference type="HAMAP" id="MF_02071">
    <property type="entry name" value="RlpA"/>
    <property type="match status" value="1"/>
</dbReference>
<dbReference type="InterPro" id="IPR034718">
    <property type="entry name" value="RlpA"/>
</dbReference>
<dbReference type="InterPro" id="IPR012997">
    <property type="entry name" value="RplA"/>
</dbReference>
<dbReference type="InterPro" id="IPR007730">
    <property type="entry name" value="SPOR-like_dom"/>
</dbReference>
<organism evidence="8 9">
    <name type="scientific">Arcobacter caeni</name>
    <dbReference type="NCBI Taxonomy" id="1912877"/>
    <lineage>
        <taxon>Bacteria</taxon>
        <taxon>Pseudomonadati</taxon>
        <taxon>Campylobacterota</taxon>
        <taxon>Epsilonproteobacteria</taxon>
        <taxon>Campylobacterales</taxon>
        <taxon>Arcobacteraceae</taxon>
        <taxon>Arcobacter</taxon>
    </lineage>
</organism>
<dbReference type="InterPro" id="IPR036680">
    <property type="entry name" value="SPOR-like_sf"/>
</dbReference>
<dbReference type="PANTHER" id="PTHR34183:SF1">
    <property type="entry name" value="ENDOLYTIC PEPTIDOGLYCAN TRANSGLYCOSYLASE RLPA"/>
    <property type="match status" value="1"/>
</dbReference>
<dbReference type="AlphaFoldDB" id="A0A363CX54"/>
<feature type="chain" id="PRO_5017092400" description="Probable endolytic peptidoglycan transglycosylase RlpA" evidence="6">
    <location>
        <begin position="24"/>
        <end position="330"/>
    </location>
</feature>
<dbReference type="GO" id="GO:0071555">
    <property type="term" value="P:cell wall organization"/>
    <property type="evidence" value="ECO:0007669"/>
    <property type="project" value="UniProtKB-KW"/>
</dbReference>
<dbReference type="PROSITE" id="PS51257">
    <property type="entry name" value="PROKAR_LIPOPROTEIN"/>
    <property type="match status" value="1"/>
</dbReference>
<dbReference type="InterPro" id="IPR036908">
    <property type="entry name" value="RlpA-like_sf"/>
</dbReference>
<protein>
    <recommendedName>
        <fullName evidence="4">Probable endolytic peptidoglycan transglycosylase RlpA</fullName>
        <ecNumber evidence="4">4.2.2.-</ecNumber>
    </recommendedName>
</protein>
<evidence type="ECO:0000313" key="9">
    <source>
        <dbReference type="Proteomes" id="UP000251135"/>
    </source>
</evidence>
<evidence type="ECO:0000256" key="1">
    <source>
        <dbReference type="ARBA" id="ARBA00022729"/>
    </source>
</evidence>
<dbReference type="GO" id="GO:0008932">
    <property type="term" value="F:lytic endotransglycosylase activity"/>
    <property type="evidence" value="ECO:0007669"/>
    <property type="project" value="UniProtKB-UniRule"/>
</dbReference>
<keyword evidence="4" id="KW-0449">Lipoprotein</keyword>
<dbReference type="GO" id="GO:0005886">
    <property type="term" value="C:plasma membrane"/>
    <property type="evidence" value="ECO:0007669"/>
    <property type="project" value="UniProtKB-SubCell"/>
</dbReference>
<dbReference type="EC" id="4.2.2.-" evidence="4"/>
<dbReference type="EMBL" id="MUXE01000016">
    <property type="protein sequence ID" value="PUE63649.1"/>
    <property type="molecule type" value="Genomic_DNA"/>
</dbReference>
<evidence type="ECO:0000256" key="2">
    <source>
        <dbReference type="ARBA" id="ARBA00023239"/>
    </source>
</evidence>
<feature type="signal peptide" evidence="6">
    <location>
        <begin position="1"/>
        <end position="23"/>
    </location>
</feature>
<evidence type="ECO:0000256" key="4">
    <source>
        <dbReference type="HAMAP-Rule" id="MF_02071"/>
    </source>
</evidence>
<feature type="domain" description="SPOR" evidence="7">
    <location>
        <begin position="252"/>
        <end position="330"/>
    </location>
</feature>
<dbReference type="Pfam" id="PF03330">
    <property type="entry name" value="DPBB_1"/>
    <property type="match status" value="1"/>
</dbReference>
<dbReference type="CDD" id="cd22268">
    <property type="entry name" value="DPBB_RlpA-like"/>
    <property type="match status" value="1"/>
</dbReference>
<keyword evidence="9" id="KW-1185">Reference proteome</keyword>
<dbReference type="RefSeq" id="WP_108560306.1">
    <property type="nucleotide sequence ID" value="NZ_MUXE01000016.1"/>
</dbReference>
<dbReference type="GO" id="GO:0042834">
    <property type="term" value="F:peptidoglycan binding"/>
    <property type="evidence" value="ECO:0007669"/>
    <property type="project" value="InterPro"/>
</dbReference>